<reference evidence="2 3" key="1">
    <citation type="submission" date="2023-07" db="EMBL/GenBank/DDBJ databases">
        <title>Closed genome sequence of Methanosarcinaceae archaeon Am2.</title>
        <authorList>
            <person name="Poehlein A."/>
            <person name="Protasov E."/>
            <person name="Platt K."/>
            <person name="Reeh H."/>
            <person name="Daniel R."/>
            <person name="Brune A."/>
        </authorList>
    </citation>
    <scope>NUCLEOTIDE SEQUENCE [LARGE SCALE GENOMIC DNA]</scope>
    <source>
        <strain evidence="2 3">Am2</strain>
    </source>
</reference>
<dbReference type="GeneID" id="89228403"/>
<proteinExistence type="predicted"/>
<keyword evidence="3" id="KW-1185">Reference proteome</keyword>
<evidence type="ECO:0000313" key="2">
    <source>
        <dbReference type="EMBL" id="WNY27194.1"/>
    </source>
</evidence>
<sequence>MATIYDRLKSAQSELESYQKSRQNDLQESFFYFVRFSENVKAVMDDLFKEVTDMESGMETSLVGKNNPNTVAAIRNSARKKIAENKLKAQARDLPASKKWTKNGIDRYMSNIKEFEQSAKNSLQTLDELESFIGKSLAVSNYKFIRDGILSGLSKRKSNPGFSVESLIDSKYRIFAKSSDIMSVNMIFDFLMDEIDAPEMNEIQDMDYVHFKYLLISTIDAVRICFEFLPCYEVYRFTSDLPQKPAENSELVQMTPELISYTAGKMRNMAKLAKSYENFEKDEEKVLN</sequence>
<name>A0AA96V610_9EURY</name>
<dbReference type="Proteomes" id="UP001304970">
    <property type="component" value="Chromosome"/>
</dbReference>
<evidence type="ECO:0000313" key="3">
    <source>
        <dbReference type="Proteomes" id="UP001304970"/>
    </source>
</evidence>
<gene>
    <name evidence="2" type="ORF">MsAm2_09850</name>
</gene>
<organism evidence="2 3">
    <name type="scientific">Methanolapillus ohkumae</name>
    <dbReference type="NCBI Taxonomy" id="3028298"/>
    <lineage>
        <taxon>Archaea</taxon>
        <taxon>Methanobacteriati</taxon>
        <taxon>Methanobacteriota</taxon>
        <taxon>Stenosarchaea group</taxon>
        <taxon>Methanomicrobia</taxon>
        <taxon>Methanosarcinales</taxon>
        <taxon>Methanosarcinaceae</taxon>
        <taxon>Methanolapillus</taxon>
    </lineage>
</organism>
<dbReference type="EMBL" id="CP131061">
    <property type="protein sequence ID" value="WNY27194.1"/>
    <property type="molecule type" value="Genomic_DNA"/>
</dbReference>
<protein>
    <submittedName>
        <fullName evidence="2">Uncharacterized protein</fullName>
    </submittedName>
</protein>
<dbReference type="RefSeq" id="WP_338097172.1">
    <property type="nucleotide sequence ID" value="NZ_CP131061.1"/>
</dbReference>
<evidence type="ECO:0000256" key="1">
    <source>
        <dbReference type="SAM" id="Coils"/>
    </source>
</evidence>
<accession>A0AA96V610</accession>
<feature type="coiled-coil region" evidence="1">
    <location>
        <begin position="1"/>
        <end position="28"/>
    </location>
</feature>
<dbReference type="AlphaFoldDB" id="A0AA96V610"/>
<keyword evidence="1" id="KW-0175">Coiled coil</keyword>